<gene>
    <name evidence="1" type="ORF">QPK29_022170</name>
</gene>
<dbReference type="Proteomes" id="UP001168096">
    <property type="component" value="Unassembled WGS sequence"/>
</dbReference>
<organism evidence="1 2">
    <name type="scientific">Massilia orientalis</name>
    <dbReference type="NCBI Taxonomy" id="3050128"/>
    <lineage>
        <taxon>Bacteria</taxon>
        <taxon>Pseudomonadati</taxon>
        <taxon>Pseudomonadota</taxon>
        <taxon>Betaproteobacteria</taxon>
        <taxon>Burkholderiales</taxon>
        <taxon>Oxalobacteraceae</taxon>
        <taxon>Telluria group</taxon>
        <taxon>Massilia</taxon>
    </lineage>
</organism>
<evidence type="ECO:0000313" key="2">
    <source>
        <dbReference type="Proteomes" id="UP001168096"/>
    </source>
</evidence>
<dbReference type="EMBL" id="JASNRB020000014">
    <property type="protein sequence ID" value="MFJ1470430.1"/>
    <property type="molecule type" value="Genomic_DNA"/>
</dbReference>
<evidence type="ECO:0000313" key="1">
    <source>
        <dbReference type="EMBL" id="MFJ1470430.1"/>
    </source>
</evidence>
<name>A0ACC7MFX6_9BURK</name>
<accession>A0ACC7MFX6</accession>
<sequence length="268" mass="30906">MTLLQDLLQAHQNKRLLRLSFPHDDAPPSRLMVNRFSGTESLSRDFEFTVELLSDNASIGLETMQGKLLCISLVQANGKLRPFTGYVSEFKLVKTDGGVAFYEAKLVPWLHYARLRQNNRLFHNQTLQQQTAEILKEYGQLPVWEWKVLGEQPQYTMCTQWSESDHNYLSRRWEADGYAYWYDHTEKGHTLTITDDTPSVEPIDTYPPDIRYHSKEGSQEEDAIAHWSTHGRNGGARHVLPSARQQQKRRPREVVSAGRSLQLHGKGQ</sequence>
<proteinExistence type="predicted"/>
<reference evidence="1" key="1">
    <citation type="submission" date="2024-11" db="EMBL/GenBank/DDBJ databases">
        <title>Description of Massilia orientalis sp. nov., isolated from rhizosphere soil of Ageratina adenophora.</title>
        <authorList>
            <person name="Wang Y."/>
        </authorList>
    </citation>
    <scope>NUCLEOTIDE SEQUENCE</scope>
    <source>
        <strain evidence="1">YIM B02787</strain>
    </source>
</reference>
<comment type="caution">
    <text evidence="1">The sequence shown here is derived from an EMBL/GenBank/DDBJ whole genome shotgun (WGS) entry which is preliminary data.</text>
</comment>
<protein>
    <submittedName>
        <fullName evidence="1">Type VI secretion system Vgr family protein</fullName>
    </submittedName>
</protein>
<keyword evidence="2" id="KW-1185">Reference proteome</keyword>